<name>A0A9J5XQX3_SOLCO</name>
<feature type="non-terminal residue" evidence="1">
    <location>
        <position position="96"/>
    </location>
</feature>
<gene>
    <name evidence="1" type="ORF">H5410_040441</name>
</gene>
<accession>A0A9J5XQX3</accession>
<dbReference type="Proteomes" id="UP000824120">
    <property type="component" value="Chromosome 8"/>
</dbReference>
<comment type="caution">
    <text evidence="1">The sequence shown here is derived from an EMBL/GenBank/DDBJ whole genome shotgun (WGS) entry which is preliminary data.</text>
</comment>
<dbReference type="AlphaFoldDB" id="A0A9J5XQX3"/>
<organism evidence="1 2">
    <name type="scientific">Solanum commersonii</name>
    <name type="common">Commerson's wild potato</name>
    <name type="synonym">Commerson's nightshade</name>
    <dbReference type="NCBI Taxonomy" id="4109"/>
    <lineage>
        <taxon>Eukaryota</taxon>
        <taxon>Viridiplantae</taxon>
        <taxon>Streptophyta</taxon>
        <taxon>Embryophyta</taxon>
        <taxon>Tracheophyta</taxon>
        <taxon>Spermatophyta</taxon>
        <taxon>Magnoliopsida</taxon>
        <taxon>eudicotyledons</taxon>
        <taxon>Gunneridae</taxon>
        <taxon>Pentapetalae</taxon>
        <taxon>asterids</taxon>
        <taxon>lamiids</taxon>
        <taxon>Solanales</taxon>
        <taxon>Solanaceae</taxon>
        <taxon>Solanoideae</taxon>
        <taxon>Solaneae</taxon>
        <taxon>Solanum</taxon>
    </lineage>
</organism>
<protein>
    <submittedName>
        <fullName evidence="1">Uncharacterized protein</fullName>
    </submittedName>
</protein>
<evidence type="ECO:0000313" key="1">
    <source>
        <dbReference type="EMBL" id="KAG5589927.1"/>
    </source>
</evidence>
<dbReference type="EMBL" id="JACXVP010000008">
    <property type="protein sequence ID" value="KAG5589927.1"/>
    <property type="molecule type" value="Genomic_DNA"/>
</dbReference>
<reference evidence="1 2" key="1">
    <citation type="submission" date="2020-09" db="EMBL/GenBank/DDBJ databases">
        <title>De no assembly of potato wild relative species, Solanum commersonii.</title>
        <authorList>
            <person name="Cho K."/>
        </authorList>
    </citation>
    <scope>NUCLEOTIDE SEQUENCE [LARGE SCALE GENOMIC DNA]</scope>
    <source>
        <strain evidence="1">LZ3.2</strain>
        <tissue evidence="1">Leaf</tissue>
    </source>
</reference>
<sequence length="96" mass="11321">MWLMLHKKLPTADRLTKWGMVHQLDILPTNWDQFMHWSIHHTKGKTITAQIFKIIMAECVYGICIERNNRIFVKKGRIVVSVAKEMAYVTIIRTQP</sequence>
<keyword evidence="2" id="KW-1185">Reference proteome</keyword>
<dbReference type="OrthoDB" id="851651at2759"/>
<evidence type="ECO:0000313" key="2">
    <source>
        <dbReference type="Proteomes" id="UP000824120"/>
    </source>
</evidence>
<proteinExistence type="predicted"/>